<protein>
    <submittedName>
        <fullName evidence="1">Uncharacterized protein</fullName>
    </submittedName>
</protein>
<proteinExistence type="predicted"/>
<dbReference type="Proteomes" id="UP000827556">
    <property type="component" value="Segment"/>
</dbReference>
<name>A0AA49AMT7_9CAUD</name>
<evidence type="ECO:0000313" key="2">
    <source>
        <dbReference type="Proteomes" id="UP000827556"/>
    </source>
</evidence>
<keyword evidence="2" id="KW-1185">Reference proteome</keyword>
<sequence>MSAPYIPSRIQAGARPSVHNCFGCPEVANRPYQRGMLRICGVSGTTFRQTLQCPKLSKKNMDGRTVSLAVDRPARTTTALHE</sequence>
<organism evidence="1 2">
    <name type="scientific">Methanoculleus virus Blf4</name>
    <dbReference type="NCBI Taxonomy" id="3070925"/>
    <lineage>
        <taxon>Viruses</taxon>
        <taxon>Duplodnaviria</taxon>
        <taxon>Heunggongvirae</taxon>
        <taxon>Uroviricota</taxon>
        <taxon>Caudoviricetes</taxon>
        <taxon>Pungoviridae</taxon>
        <taxon>Flagovirus</taxon>
        <taxon>Flagovirus limi</taxon>
    </lineage>
</organism>
<evidence type="ECO:0000313" key="1">
    <source>
        <dbReference type="EMBL" id="QXM18668.1"/>
    </source>
</evidence>
<dbReference type="EMBL" id="MZ171369">
    <property type="protein sequence ID" value="QXM18668.1"/>
    <property type="molecule type" value="Genomic_DNA"/>
</dbReference>
<accession>A0AA49AMT7</accession>
<reference evidence="2" key="1">
    <citation type="submission" date="2021-05" db="EMBL/GenBank/DDBJ databases">
        <authorList>
            <person name="Kupczok A."/>
            <person name="Weidenbach K."/>
            <person name="Wolf S."/>
            <person name="Fischer M.A."/>
            <person name="Kern T."/>
            <person name="Reetz J."/>
            <person name="Urbanska N."/>
            <person name="Kunzel S."/>
            <person name="Schmitz R.A."/>
            <person name="Rother M."/>
        </authorList>
    </citation>
    <scope>NUCLEOTIDE SEQUENCE [LARGE SCALE GENOMIC DNA]</scope>
</reference>